<accession>A0AAN9LG58</accession>
<evidence type="ECO:0000313" key="2">
    <source>
        <dbReference type="Proteomes" id="UP001374584"/>
    </source>
</evidence>
<organism evidence="1 2">
    <name type="scientific">Phaseolus coccineus</name>
    <name type="common">Scarlet runner bean</name>
    <name type="synonym">Phaseolus multiflorus</name>
    <dbReference type="NCBI Taxonomy" id="3886"/>
    <lineage>
        <taxon>Eukaryota</taxon>
        <taxon>Viridiplantae</taxon>
        <taxon>Streptophyta</taxon>
        <taxon>Embryophyta</taxon>
        <taxon>Tracheophyta</taxon>
        <taxon>Spermatophyta</taxon>
        <taxon>Magnoliopsida</taxon>
        <taxon>eudicotyledons</taxon>
        <taxon>Gunneridae</taxon>
        <taxon>Pentapetalae</taxon>
        <taxon>rosids</taxon>
        <taxon>fabids</taxon>
        <taxon>Fabales</taxon>
        <taxon>Fabaceae</taxon>
        <taxon>Papilionoideae</taxon>
        <taxon>50 kb inversion clade</taxon>
        <taxon>NPAAA clade</taxon>
        <taxon>indigoferoid/millettioid clade</taxon>
        <taxon>Phaseoleae</taxon>
        <taxon>Phaseolus</taxon>
    </lineage>
</organism>
<protein>
    <submittedName>
        <fullName evidence="1">Uncharacterized protein</fullName>
    </submittedName>
</protein>
<name>A0AAN9LG58_PHACN</name>
<reference evidence="1 2" key="1">
    <citation type="submission" date="2024-01" db="EMBL/GenBank/DDBJ databases">
        <title>The genomes of 5 underutilized Papilionoideae crops provide insights into root nodulation and disease resistanc.</title>
        <authorList>
            <person name="Jiang F."/>
        </authorList>
    </citation>
    <scope>NUCLEOTIDE SEQUENCE [LARGE SCALE GENOMIC DNA]</scope>
    <source>
        <strain evidence="1">JINMINGXINNONG_FW02</strain>
        <tissue evidence="1">Leaves</tissue>
    </source>
</reference>
<sequence>MLLYALHTHKSKLSIFRLRVNLEMVLLRLAESVCDHPVRLFHMEHSAQRDNMDYFNLGKVRVVVDGTSQQTQSKGAPNLACLHLHTTFSPRPKGFKETNGTPYNTSPFLSVILKKA</sequence>
<dbReference type="AlphaFoldDB" id="A0AAN9LG58"/>
<comment type="caution">
    <text evidence="1">The sequence shown here is derived from an EMBL/GenBank/DDBJ whole genome shotgun (WGS) entry which is preliminary data.</text>
</comment>
<gene>
    <name evidence="1" type="ORF">VNO80_30369</name>
</gene>
<proteinExistence type="predicted"/>
<dbReference type="EMBL" id="JAYMYR010000011">
    <property type="protein sequence ID" value="KAK7333594.1"/>
    <property type="molecule type" value="Genomic_DNA"/>
</dbReference>
<keyword evidence="2" id="KW-1185">Reference proteome</keyword>
<dbReference type="Proteomes" id="UP001374584">
    <property type="component" value="Unassembled WGS sequence"/>
</dbReference>
<evidence type="ECO:0000313" key="1">
    <source>
        <dbReference type="EMBL" id="KAK7333594.1"/>
    </source>
</evidence>